<evidence type="ECO:0000313" key="2">
    <source>
        <dbReference type="EMBL" id="MBW0502524.1"/>
    </source>
</evidence>
<feature type="compositionally biased region" description="Basic residues" evidence="1">
    <location>
        <begin position="11"/>
        <end position="23"/>
    </location>
</feature>
<dbReference type="AlphaFoldDB" id="A0A9Q3HHA1"/>
<sequence>MLEGESALAHPHPHTQAHPHTNAHARAPAPANAHASAPAPAPAVLCGGLYQCHLQNDNPAQAESFHGCPGEVKPPTYIKTG</sequence>
<organism evidence="2 3">
    <name type="scientific">Austropuccinia psidii MF-1</name>
    <dbReference type="NCBI Taxonomy" id="1389203"/>
    <lineage>
        <taxon>Eukaryota</taxon>
        <taxon>Fungi</taxon>
        <taxon>Dikarya</taxon>
        <taxon>Basidiomycota</taxon>
        <taxon>Pucciniomycotina</taxon>
        <taxon>Pucciniomycetes</taxon>
        <taxon>Pucciniales</taxon>
        <taxon>Sphaerophragmiaceae</taxon>
        <taxon>Austropuccinia</taxon>
    </lineage>
</organism>
<accession>A0A9Q3HHA1</accession>
<gene>
    <name evidence="2" type="ORF">O181_042239</name>
</gene>
<evidence type="ECO:0000256" key="1">
    <source>
        <dbReference type="SAM" id="MobiDB-lite"/>
    </source>
</evidence>
<evidence type="ECO:0000313" key="3">
    <source>
        <dbReference type="Proteomes" id="UP000765509"/>
    </source>
</evidence>
<feature type="region of interest" description="Disordered" evidence="1">
    <location>
        <begin position="59"/>
        <end position="81"/>
    </location>
</feature>
<dbReference type="EMBL" id="AVOT02016869">
    <property type="protein sequence ID" value="MBW0502524.1"/>
    <property type="molecule type" value="Genomic_DNA"/>
</dbReference>
<feature type="region of interest" description="Disordered" evidence="1">
    <location>
        <begin position="1"/>
        <end position="40"/>
    </location>
</feature>
<protein>
    <submittedName>
        <fullName evidence="2">Uncharacterized protein</fullName>
    </submittedName>
</protein>
<name>A0A9Q3HHA1_9BASI</name>
<dbReference type="Proteomes" id="UP000765509">
    <property type="component" value="Unassembled WGS sequence"/>
</dbReference>
<feature type="compositionally biased region" description="Low complexity" evidence="1">
    <location>
        <begin position="24"/>
        <end position="38"/>
    </location>
</feature>
<proteinExistence type="predicted"/>
<comment type="caution">
    <text evidence="2">The sequence shown here is derived from an EMBL/GenBank/DDBJ whole genome shotgun (WGS) entry which is preliminary data.</text>
</comment>
<reference evidence="2" key="1">
    <citation type="submission" date="2021-03" db="EMBL/GenBank/DDBJ databases">
        <title>Draft genome sequence of rust myrtle Austropuccinia psidii MF-1, a brazilian biotype.</title>
        <authorList>
            <person name="Quecine M.C."/>
            <person name="Pachon D.M.R."/>
            <person name="Bonatelli M.L."/>
            <person name="Correr F.H."/>
            <person name="Franceschini L.M."/>
            <person name="Leite T.F."/>
            <person name="Margarido G.R.A."/>
            <person name="Almeida C.A."/>
            <person name="Ferrarezi J.A."/>
            <person name="Labate C.A."/>
        </authorList>
    </citation>
    <scope>NUCLEOTIDE SEQUENCE</scope>
    <source>
        <strain evidence="2">MF-1</strain>
    </source>
</reference>
<keyword evidence="3" id="KW-1185">Reference proteome</keyword>